<sequence length="143" mass="16073">MEINILNPLIGITEPSWIGIAKIRAALCPTCTTPEECRDEWRCAGPGTPGSFWKDDQPNSNEYTCAFMDTNGAKGWAVTDCDTIMSSVCTKEELNKTLLASLREDSTLNFQSNRDVIEISLITSHRKKWLTDKSLFLTKLRKL</sequence>
<dbReference type="EnsemblMetazoa" id="CapteT196172">
    <property type="protein sequence ID" value="CapteP196172"/>
    <property type="gene ID" value="CapteG196172"/>
</dbReference>
<dbReference type="PROSITE" id="PS50041">
    <property type="entry name" value="C_TYPE_LECTIN_2"/>
    <property type="match status" value="1"/>
</dbReference>
<keyword evidence="4" id="KW-1185">Reference proteome</keyword>
<dbReference type="InterPro" id="IPR016186">
    <property type="entry name" value="C-type_lectin-like/link_sf"/>
</dbReference>
<dbReference type="OrthoDB" id="6285913at2759"/>
<dbReference type="HOGENOM" id="CLU_1808047_0_0_1"/>
<evidence type="ECO:0000313" key="2">
    <source>
        <dbReference type="EMBL" id="ELT99479.1"/>
    </source>
</evidence>
<evidence type="ECO:0000259" key="1">
    <source>
        <dbReference type="PROSITE" id="PS50041"/>
    </source>
</evidence>
<feature type="domain" description="C-type lectin" evidence="1">
    <location>
        <begin position="1"/>
        <end position="90"/>
    </location>
</feature>
<dbReference type="InterPro" id="IPR001304">
    <property type="entry name" value="C-type_lectin-like"/>
</dbReference>
<reference evidence="2 4" key="2">
    <citation type="journal article" date="2013" name="Nature">
        <title>Insights into bilaterian evolution from three spiralian genomes.</title>
        <authorList>
            <person name="Simakov O."/>
            <person name="Marletaz F."/>
            <person name="Cho S.J."/>
            <person name="Edsinger-Gonzales E."/>
            <person name="Havlak P."/>
            <person name="Hellsten U."/>
            <person name="Kuo D.H."/>
            <person name="Larsson T."/>
            <person name="Lv J."/>
            <person name="Arendt D."/>
            <person name="Savage R."/>
            <person name="Osoegawa K."/>
            <person name="de Jong P."/>
            <person name="Grimwood J."/>
            <person name="Chapman J.A."/>
            <person name="Shapiro H."/>
            <person name="Aerts A."/>
            <person name="Otillar R.P."/>
            <person name="Terry A.Y."/>
            <person name="Boore J.L."/>
            <person name="Grigoriev I.V."/>
            <person name="Lindberg D.R."/>
            <person name="Seaver E.C."/>
            <person name="Weisblat D.A."/>
            <person name="Putnam N.H."/>
            <person name="Rokhsar D.S."/>
        </authorList>
    </citation>
    <scope>NUCLEOTIDE SEQUENCE</scope>
    <source>
        <strain evidence="2 4">I ESC-2004</strain>
    </source>
</reference>
<dbReference type="Proteomes" id="UP000014760">
    <property type="component" value="Unassembled WGS sequence"/>
</dbReference>
<dbReference type="CDD" id="cd00037">
    <property type="entry name" value="CLECT"/>
    <property type="match status" value="1"/>
</dbReference>
<dbReference type="EMBL" id="KB306824">
    <property type="protein sequence ID" value="ELT99479.1"/>
    <property type="molecule type" value="Genomic_DNA"/>
</dbReference>
<dbReference type="Gene3D" id="3.10.100.10">
    <property type="entry name" value="Mannose-Binding Protein A, subunit A"/>
    <property type="match status" value="1"/>
</dbReference>
<dbReference type="AlphaFoldDB" id="R7U0F4"/>
<dbReference type="SUPFAM" id="SSF56436">
    <property type="entry name" value="C-type lectin-like"/>
    <property type="match status" value="1"/>
</dbReference>
<reference evidence="3" key="3">
    <citation type="submission" date="2015-06" db="UniProtKB">
        <authorList>
            <consortium name="EnsemblMetazoa"/>
        </authorList>
    </citation>
    <scope>IDENTIFICATION</scope>
</reference>
<evidence type="ECO:0000313" key="4">
    <source>
        <dbReference type="Proteomes" id="UP000014760"/>
    </source>
</evidence>
<name>R7U0F4_CAPTE</name>
<reference evidence="4" key="1">
    <citation type="submission" date="2012-12" db="EMBL/GenBank/DDBJ databases">
        <authorList>
            <person name="Hellsten U."/>
            <person name="Grimwood J."/>
            <person name="Chapman J.A."/>
            <person name="Shapiro H."/>
            <person name="Aerts A."/>
            <person name="Otillar R.P."/>
            <person name="Terry A.Y."/>
            <person name="Boore J.L."/>
            <person name="Simakov O."/>
            <person name="Marletaz F."/>
            <person name="Cho S.-J."/>
            <person name="Edsinger-Gonzales E."/>
            <person name="Havlak P."/>
            <person name="Kuo D.-H."/>
            <person name="Larsson T."/>
            <person name="Lv J."/>
            <person name="Arendt D."/>
            <person name="Savage R."/>
            <person name="Osoegawa K."/>
            <person name="de Jong P."/>
            <person name="Lindberg D.R."/>
            <person name="Seaver E.C."/>
            <person name="Weisblat D.A."/>
            <person name="Putnam N.H."/>
            <person name="Grigoriev I.V."/>
            <person name="Rokhsar D.S."/>
        </authorList>
    </citation>
    <scope>NUCLEOTIDE SEQUENCE</scope>
    <source>
        <strain evidence="4">I ESC-2004</strain>
    </source>
</reference>
<dbReference type="EMBL" id="AMQN01001934">
    <property type="status" value="NOT_ANNOTATED_CDS"/>
    <property type="molecule type" value="Genomic_DNA"/>
</dbReference>
<proteinExistence type="predicted"/>
<protein>
    <recommendedName>
        <fullName evidence="1">C-type lectin domain-containing protein</fullName>
    </recommendedName>
</protein>
<dbReference type="EMBL" id="AMQN01001935">
    <property type="status" value="NOT_ANNOTATED_CDS"/>
    <property type="molecule type" value="Genomic_DNA"/>
</dbReference>
<dbReference type="InterPro" id="IPR016187">
    <property type="entry name" value="CTDL_fold"/>
</dbReference>
<accession>R7U0F4</accession>
<gene>
    <name evidence="2" type="ORF">CAPTEDRAFT_196172</name>
</gene>
<evidence type="ECO:0000313" key="3">
    <source>
        <dbReference type="EnsemblMetazoa" id="CapteP196172"/>
    </source>
</evidence>
<organism evidence="2">
    <name type="scientific">Capitella teleta</name>
    <name type="common">Polychaete worm</name>
    <dbReference type="NCBI Taxonomy" id="283909"/>
    <lineage>
        <taxon>Eukaryota</taxon>
        <taxon>Metazoa</taxon>
        <taxon>Spiralia</taxon>
        <taxon>Lophotrochozoa</taxon>
        <taxon>Annelida</taxon>
        <taxon>Polychaeta</taxon>
        <taxon>Sedentaria</taxon>
        <taxon>Scolecida</taxon>
        <taxon>Capitellidae</taxon>
        <taxon>Capitella</taxon>
    </lineage>
</organism>